<dbReference type="InterPro" id="IPR008912">
    <property type="entry name" value="Uncharacterised_CoxE"/>
</dbReference>
<keyword evidence="2" id="KW-1185">Reference proteome</keyword>
<proteinExistence type="predicted"/>
<protein>
    <submittedName>
        <fullName evidence="1">VWA domain-containing protein</fullName>
    </submittedName>
</protein>
<dbReference type="EMBL" id="JARHUD010000005">
    <property type="protein sequence ID" value="MDF2096167.1"/>
    <property type="molecule type" value="Genomic_DNA"/>
</dbReference>
<dbReference type="PANTHER" id="PTHR39338">
    <property type="entry name" value="BLL5662 PROTEIN-RELATED"/>
    <property type="match status" value="1"/>
</dbReference>
<sequence length="430" mass="49043">MADSQSDPFAEAARKLHYDAQAERIDRDAAEGRLAENLVYFARTLRAAGLPVGPGKVLAAIEAVRTVGLARRDDFYWALHAVFVNRHDQEEVFEQTFHLFWRNPKLLDRLRALLLPDLKVEQEPEKGQEINRRVAEALQQARGQKEQTVEDEVELDAVMTWSESETLGKQDFEKMTAAELDAAKEAIKRLTLPIMALPTRRFRPSPNPGRADLRASLRGALRSGGDVIPFEWRKRRTRHPPLVVLCDISGSMSRYARLFLHFMHAITSDRDRVFSFLFGTRLTNVTRFLRERDVDVALEQVGEAAQDWSGGTRIGACLEEFNRNWSRRVLGQGAVVLLITDGLDREGGDDLARQMERLHKSCRRLIWLNPLLRWDGYEPRSQGARAMMPHVDDFRPVHNLESLGALTAVLSREPARRLEGRDHWLGEKSA</sequence>
<dbReference type="Proteomes" id="UP001215503">
    <property type="component" value="Unassembled WGS sequence"/>
</dbReference>
<dbReference type="Pfam" id="PF05762">
    <property type="entry name" value="VWA_CoxE"/>
    <property type="match status" value="1"/>
</dbReference>
<dbReference type="Gene3D" id="3.40.50.410">
    <property type="entry name" value="von Willebrand factor, type A domain"/>
    <property type="match status" value="1"/>
</dbReference>
<dbReference type="RefSeq" id="WP_275822323.1">
    <property type="nucleotide sequence ID" value="NZ_JARHUD010000005.1"/>
</dbReference>
<comment type="caution">
    <text evidence="1">The sequence shown here is derived from an EMBL/GenBank/DDBJ whole genome shotgun (WGS) entry which is preliminary data.</text>
</comment>
<reference evidence="1 2" key="1">
    <citation type="submission" date="2023-03" db="EMBL/GenBank/DDBJ databases">
        <title>Fodinicurvata sp. CAU 1616 isolated from sea sendiment.</title>
        <authorList>
            <person name="Kim W."/>
        </authorList>
    </citation>
    <scope>NUCLEOTIDE SEQUENCE [LARGE SCALE GENOMIC DNA]</scope>
    <source>
        <strain evidence="1 2">CAU 1616</strain>
    </source>
</reference>
<dbReference type="CDD" id="cd00198">
    <property type="entry name" value="vWFA"/>
    <property type="match status" value="1"/>
</dbReference>
<organism evidence="1 2">
    <name type="scientific">Aquibaculum arenosum</name>
    <dbReference type="NCBI Taxonomy" id="3032591"/>
    <lineage>
        <taxon>Bacteria</taxon>
        <taxon>Pseudomonadati</taxon>
        <taxon>Pseudomonadota</taxon>
        <taxon>Alphaproteobacteria</taxon>
        <taxon>Rhodospirillales</taxon>
        <taxon>Rhodovibrionaceae</taxon>
        <taxon>Aquibaculum</taxon>
    </lineage>
</organism>
<evidence type="ECO:0000313" key="1">
    <source>
        <dbReference type="EMBL" id="MDF2096167.1"/>
    </source>
</evidence>
<evidence type="ECO:0000313" key="2">
    <source>
        <dbReference type="Proteomes" id="UP001215503"/>
    </source>
</evidence>
<dbReference type="InterPro" id="IPR011195">
    <property type="entry name" value="UCP010256"/>
</dbReference>
<dbReference type="SUPFAM" id="SSF53300">
    <property type="entry name" value="vWA-like"/>
    <property type="match status" value="1"/>
</dbReference>
<dbReference type="InterPro" id="IPR036465">
    <property type="entry name" value="vWFA_dom_sf"/>
</dbReference>
<dbReference type="PANTHER" id="PTHR39338:SF6">
    <property type="entry name" value="BLL5662 PROTEIN"/>
    <property type="match status" value="1"/>
</dbReference>
<name>A0ABT5YMI6_9PROT</name>
<gene>
    <name evidence="1" type="ORF">P2G67_09290</name>
</gene>
<accession>A0ABT5YMI6</accession>
<dbReference type="PIRSF" id="PIRSF010256">
    <property type="entry name" value="CoxE_vWa"/>
    <property type="match status" value="1"/>
</dbReference>